<evidence type="ECO:0000313" key="1">
    <source>
        <dbReference type="EMBL" id="TCT12996.1"/>
    </source>
</evidence>
<proteinExistence type="predicted"/>
<keyword evidence="2" id="KW-1185">Reference proteome</keyword>
<dbReference type="OrthoDB" id="1645744at2"/>
<evidence type="ECO:0000313" key="2">
    <source>
        <dbReference type="Proteomes" id="UP000294902"/>
    </source>
</evidence>
<dbReference type="AlphaFoldDB" id="A0A4R3MI90"/>
<comment type="caution">
    <text evidence="1">The sequence shown here is derived from an EMBL/GenBank/DDBJ whole genome shotgun (WGS) entry which is preliminary data.</text>
</comment>
<sequence>MNDNYIYLVFSKTGTWLSRGISFFSKTKFVHTSLSFDNSFKVMYSFGRIHPDKPFTGGFAIENLYDGVYQKSTYCECMIYKIRVTREQYLDLQREVSYFCENKKNFKYNFLGLFGVLLNRPVIRKNYYFCTQFVSEVLINSNIYKSEKIPALIKTTDLMDISNMELVYNGPIHTFNLPYEYSDLINTIEQVI</sequence>
<dbReference type="EMBL" id="SMAL01000010">
    <property type="protein sequence ID" value="TCT12996.1"/>
    <property type="molecule type" value="Genomic_DNA"/>
</dbReference>
<organism evidence="1 2">
    <name type="scientific">Natranaerovirga pectinivora</name>
    <dbReference type="NCBI Taxonomy" id="682400"/>
    <lineage>
        <taxon>Bacteria</taxon>
        <taxon>Bacillati</taxon>
        <taxon>Bacillota</taxon>
        <taxon>Clostridia</taxon>
        <taxon>Lachnospirales</taxon>
        <taxon>Natranaerovirgaceae</taxon>
        <taxon>Natranaerovirga</taxon>
    </lineage>
</organism>
<dbReference type="RefSeq" id="WP_132253603.1">
    <property type="nucleotide sequence ID" value="NZ_SMAL01000010.1"/>
</dbReference>
<protein>
    <recommendedName>
        <fullName evidence="3">Permuted papain-like amidase YaeF/Yiix C92 family enzyme</fullName>
    </recommendedName>
</protein>
<dbReference type="Gene3D" id="3.90.1720.10">
    <property type="entry name" value="endopeptidase domain like (from Nostoc punctiforme)"/>
    <property type="match status" value="1"/>
</dbReference>
<reference evidence="1 2" key="1">
    <citation type="submission" date="2019-03" db="EMBL/GenBank/DDBJ databases">
        <title>Genomic Encyclopedia of Type Strains, Phase IV (KMG-IV): sequencing the most valuable type-strain genomes for metagenomic binning, comparative biology and taxonomic classification.</title>
        <authorList>
            <person name="Goeker M."/>
        </authorList>
    </citation>
    <scope>NUCLEOTIDE SEQUENCE [LARGE SCALE GENOMIC DNA]</scope>
    <source>
        <strain evidence="1 2">DSM 24629</strain>
    </source>
</reference>
<evidence type="ECO:0008006" key="3">
    <source>
        <dbReference type="Google" id="ProtNLM"/>
    </source>
</evidence>
<name>A0A4R3MI90_9FIRM</name>
<accession>A0A4R3MI90</accession>
<dbReference type="Proteomes" id="UP000294902">
    <property type="component" value="Unassembled WGS sequence"/>
</dbReference>
<gene>
    <name evidence="1" type="ORF">EDC18_11070</name>
</gene>